<accession>A0AA41HDM2</accession>
<dbReference type="RefSeq" id="WP_217943768.1">
    <property type="nucleotide sequence ID" value="NZ_JAHTGR010000010.1"/>
</dbReference>
<name>A0AA41HDM2_9BURK</name>
<proteinExistence type="predicted"/>
<dbReference type="Proteomes" id="UP001162889">
    <property type="component" value="Unassembled WGS sequence"/>
</dbReference>
<keyword evidence="1" id="KW-0732">Signal</keyword>
<dbReference type="AlphaFoldDB" id="A0AA41HDM2"/>
<feature type="domain" description="Peptidase A2" evidence="2">
    <location>
        <begin position="414"/>
        <end position="494"/>
    </location>
</feature>
<reference evidence="3" key="1">
    <citation type="submission" date="2021-07" db="EMBL/GenBank/DDBJ databases">
        <title>Characterization of violacein-producing bacteria and related species.</title>
        <authorList>
            <person name="Wilson H.S."/>
            <person name="De Leon M.E."/>
        </authorList>
    </citation>
    <scope>NUCLEOTIDE SEQUENCE</scope>
    <source>
        <strain evidence="3">HSC-15S17</strain>
    </source>
</reference>
<comment type="caution">
    <text evidence="3">The sequence shown here is derived from an EMBL/GenBank/DDBJ whole genome shotgun (WGS) entry which is preliminary data.</text>
</comment>
<protein>
    <submittedName>
        <fullName evidence="3">Aspartyl protease family protein</fullName>
    </submittedName>
</protein>
<evidence type="ECO:0000256" key="1">
    <source>
        <dbReference type="SAM" id="SignalP"/>
    </source>
</evidence>
<feature type="chain" id="PRO_5041312406" evidence="1">
    <location>
        <begin position="37"/>
        <end position="526"/>
    </location>
</feature>
<evidence type="ECO:0000313" key="4">
    <source>
        <dbReference type="EMBL" id="MCP2010157.1"/>
    </source>
</evidence>
<evidence type="ECO:0000259" key="2">
    <source>
        <dbReference type="PROSITE" id="PS50175"/>
    </source>
</evidence>
<dbReference type="PROSITE" id="PS50175">
    <property type="entry name" value="ASP_PROT_RETROV"/>
    <property type="match status" value="1"/>
</dbReference>
<dbReference type="InterPro" id="IPR001995">
    <property type="entry name" value="Peptidase_A2_cat"/>
</dbReference>
<keyword evidence="3" id="KW-0645">Protease</keyword>
<gene>
    <name evidence="3" type="ORF">KVP70_19170</name>
    <name evidence="4" type="ORF">L1274_003889</name>
</gene>
<evidence type="ECO:0000313" key="6">
    <source>
        <dbReference type="Proteomes" id="UP001162889"/>
    </source>
</evidence>
<evidence type="ECO:0000313" key="3">
    <source>
        <dbReference type="EMBL" id="MBV6323057.1"/>
    </source>
</evidence>
<dbReference type="GO" id="GO:0006508">
    <property type="term" value="P:proteolysis"/>
    <property type="evidence" value="ECO:0007669"/>
    <property type="project" value="UniProtKB-KW"/>
</dbReference>
<organism evidence="3 5">
    <name type="scientific">Duganella violaceipulchra</name>
    <dbReference type="NCBI Taxonomy" id="2849652"/>
    <lineage>
        <taxon>Bacteria</taxon>
        <taxon>Pseudomonadati</taxon>
        <taxon>Pseudomonadota</taxon>
        <taxon>Betaproteobacteria</taxon>
        <taxon>Burkholderiales</taxon>
        <taxon>Oxalobacteraceae</taxon>
        <taxon>Telluria group</taxon>
        <taxon>Duganella</taxon>
    </lineage>
</organism>
<dbReference type="Proteomes" id="UP001155901">
    <property type="component" value="Unassembled WGS sequence"/>
</dbReference>
<evidence type="ECO:0000313" key="5">
    <source>
        <dbReference type="Proteomes" id="UP001155901"/>
    </source>
</evidence>
<keyword evidence="6" id="KW-1185">Reference proteome</keyword>
<keyword evidence="3" id="KW-0378">Hydrolase</keyword>
<dbReference type="EMBL" id="JALJZU010000007">
    <property type="protein sequence ID" value="MCP2010157.1"/>
    <property type="molecule type" value="Genomic_DNA"/>
</dbReference>
<reference evidence="4" key="2">
    <citation type="submission" date="2022-03" db="EMBL/GenBank/DDBJ databases">
        <title>Genome Encyclopedia of Bacteria and Archaea VI: Functional Genomics of Type Strains.</title>
        <authorList>
            <person name="Whitman W."/>
        </authorList>
    </citation>
    <scope>NUCLEOTIDE SEQUENCE</scope>
    <source>
        <strain evidence="4">HSC-15S17</strain>
    </source>
</reference>
<dbReference type="GO" id="GO:0004190">
    <property type="term" value="F:aspartic-type endopeptidase activity"/>
    <property type="evidence" value="ECO:0007669"/>
    <property type="project" value="InterPro"/>
</dbReference>
<feature type="signal peptide" evidence="1">
    <location>
        <begin position="1"/>
        <end position="36"/>
    </location>
</feature>
<dbReference type="EMBL" id="JAHTGR010000010">
    <property type="protein sequence ID" value="MBV6323057.1"/>
    <property type="molecule type" value="Genomic_DNA"/>
</dbReference>
<dbReference type="Pfam" id="PF13650">
    <property type="entry name" value="Asp_protease_2"/>
    <property type="match status" value="1"/>
</dbReference>
<sequence length="526" mass="57582">MAAPGTAVLLRPWLRRLAAGLGLPLLACCCAASESAASLLAQARDAVGGDAWRQVRTQHMDFVRSYADHDEAGSSDIDYASGRYAQRIPSSAIARLMSRSDGSNFWRQRLGRLEKLEGAAADPAQHLGRQSYAYWFARGKEQRLQLLTPRRHNGVDYDVVHVMLADGSAFDYWINPATHRVERRQELVDGKSRTVDYRDFRRVGGVTLPYEERERDADDSKDLEVLRIAAIELNRPAAQMDFSLPPPAAMQGFSAARPAVTVPFEHCHGHICIMLSLNGQGPFRFVLDTGARNVMSDKLYKLLQLPAEGRGTLSGVGEHAERGALTTVRQIALGGLTLAQQPFFTSPTLDELPIDGAIGYEWLWSTPTLIDYAHRQLTFYDPATFVYQGAGSAIPFSFRDKTPQIEGVLDGLPGRFTIDTGSDDTLTLAQAFVDRNGLVEKYQAGGALRVSRGVGGLARTLATRGTLFEIGGVRIANPALELSRQPQGALGADLAGNISNGILQQFSVLFDYQRGTVYMTPNQLVD</sequence>